<dbReference type="InterPro" id="IPR036278">
    <property type="entry name" value="Sialidase_sf"/>
</dbReference>
<accession>A0ABU2ZSH1</accession>
<organism evidence="2 3">
    <name type="scientific">Glaciecola petra</name>
    <dbReference type="NCBI Taxonomy" id="3075602"/>
    <lineage>
        <taxon>Bacteria</taxon>
        <taxon>Pseudomonadati</taxon>
        <taxon>Pseudomonadota</taxon>
        <taxon>Gammaproteobacteria</taxon>
        <taxon>Alteromonadales</taxon>
        <taxon>Alteromonadaceae</taxon>
        <taxon>Glaciecola</taxon>
    </lineage>
</organism>
<dbReference type="RefSeq" id="WP_311367996.1">
    <property type="nucleotide sequence ID" value="NZ_JAVRHX010000001.1"/>
</dbReference>
<name>A0ABU2ZSH1_9ALTE</name>
<evidence type="ECO:0000313" key="2">
    <source>
        <dbReference type="EMBL" id="MDT0594529.1"/>
    </source>
</evidence>
<gene>
    <name evidence="2" type="ORF">RM552_06705</name>
</gene>
<sequence length="589" mass="66054">MYLRKAYMFASIAIILLISGCASSVNVATQISQQQGLNPEEGILTARVINTSSYSLPFNQIYIAPKEVNSAKEVKPFIAYAEDRPIGDSALFAVSLPPGEYSLSVVSSFVFRGNGYYSRAAFADPEFGVFKVEANKVTDLGTIVYYPKPEGERYANLLARVPGTAEGNLLGRYFPQYAAKANNVLSWDEDELEEDRFLTYATIAQNPLEFSDIVAAPDGSIYLLGKLGVILRYSSEDGFETLAVETDLALNSFDQNDAGARITGGHEGALFYQDPGQDWQAINIPEKVTVHHVSFYQENQFDVVYSTKNDVNIVRYNTEDLNTPSTLNTYTYRTGWDLLQEKQITEKSLKKMAKRKAAKKREIGSVFVSEKGDKREISVSVFISGQWDYFNAGDLDGFAYQPDTWEMREVEENDEEMDIILNAGMAELGIKLPGFWSWDGMPQYYTRANENATWQETATRIESCDSGKEPNAKGYCVVNGKVYDPKRKSFSFISKPWFWNAQEGLAIVSFSDISFWSGERSQETKILLTSDGGASWEESDLSLPNEYCVTIVTEIKDRILLSCDGASSDFYESTDLGESWQHIRQQQAF</sequence>
<protein>
    <submittedName>
        <fullName evidence="2">Uncharacterized protein</fullName>
    </submittedName>
</protein>
<evidence type="ECO:0000313" key="3">
    <source>
        <dbReference type="Proteomes" id="UP001253545"/>
    </source>
</evidence>
<proteinExistence type="predicted"/>
<dbReference type="SUPFAM" id="SSF50939">
    <property type="entry name" value="Sialidases"/>
    <property type="match status" value="1"/>
</dbReference>
<keyword evidence="3" id="KW-1185">Reference proteome</keyword>
<comment type="caution">
    <text evidence="2">The sequence shown here is derived from an EMBL/GenBank/DDBJ whole genome shotgun (WGS) entry which is preliminary data.</text>
</comment>
<dbReference type="EMBL" id="JAVRHX010000001">
    <property type="protein sequence ID" value="MDT0594529.1"/>
    <property type="molecule type" value="Genomic_DNA"/>
</dbReference>
<dbReference type="Proteomes" id="UP001253545">
    <property type="component" value="Unassembled WGS sequence"/>
</dbReference>
<dbReference type="PROSITE" id="PS51257">
    <property type="entry name" value="PROKAR_LIPOPROTEIN"/>
    <property type="match status" value="1"/>
</dbReference>
<evidence type="ECO:0000256" key="1">
    <source>
        <dbReference type="SAM" id="SignalP"/>
    </source>
</evidence>
<feature type="chain" id="PRO_5047258501" evidence="1">
    <location>
        <begin position="25"/>
        <end position="589"/>
    </location>
</feature>
<dbReference type="InterPro" id="IPR015943">
    <property type="entry name" value="WD40/YVTN_repeat-like_dom_sf"/>
</dbReference>
<feature type="signal peptide" evidence="1">
    <location>
        <begin position="1"/>
        <end position="24"/>
    </location>
</feature>
<keyword evidence="1" id="KW-0732">Signal</keyword>
<dbReference type="Gene3D" id="2.130.10.10">
    <property type="entry name" value="YVTN repeat-like/Quinoprotein amine dehydrogenase"/>
    <property type="match status" value="1"/>
</dbReference>
<reference evidence="2 3" key="1">
    <citation type="submission" date="2023-09" db="EMBL/GenBank/DDBJ databases">
        <authorList>
            <person name="Rey-Velasco X."/>
        </authorList>
    </citation>
    <scope>NUCLEOTIDE SEQUENCE [LARGE SCALE GENOMIC DNA]</scope>
    <source>
        <strain evidence="2 3">P117</strain>
    </source>
</reference>